<accession>A0A517U119</accession>
<organism evidence="3 4">
    <name type="scientific">Lacipirellula limnantheis</name>
    <dbReference type="NCBI Taxonomy" id="2528024"/>
    <lineage>
        <taxon>Bacteria</taxon>
        <taxon>Pseudomonadati</taxon>
        <taxon>Planctomycetota</taxon>
        <taxon>Planctomycetia</taxon>
        <taxon>Pirellulales</taxon>
        <taxon>Lacipirellulaceae</taxon>
        <taxon>Lacipirellula</taxon>
    </lineage>
</organism>
<dbReference type="InterPro" id="IPR018247">
    <property type="entry name" value="EF_Hand_1_Ca_BS"/>
</dbReference>
<dbReference type="PROSITE" id="PS00018">
    <property type="entry name" value="EF_HAND_1"/>
    <property type="match status" value="2"/>
</dbReference>
<dbReference type="Proteomes" id="UP000317909">
    <property type="component" value="Chromosome"/>
</dbReference>
<dbReference type="EMBL" id="CP036339">
    <property type="protein sequence ID" value="QDT74318.1"/>
    <property type="molecule type" value="Genomic_DNA"/>
</dbReference>
<dbReference type="InterPro" id="IPR011992">
    <property type="entry name" value="EF-hand-dom_pair"/>
</dbReference>
<dbReference type="Gene3D" id="1.10.238.10">
    <property type="entry name" value="EF-hand"/>
    <property type="match status" value="1"/>
</dbReference>
<evidence type="ECO:0000313" key="3">
    <source>
        <dbReference type="EMBL" id="QDT74318.1"/>
    </source>
</evidence>
<name>A0A517U119_9BACT</name>
<keyword evidence="4" id="KW-1185">Reference proteome</keyword>
<gene>
    <name evidence="3" type="ORF">I41_35130</name>
</gene>
<protein>
    <submittedName>
        <fullName evidence="3">EF hand</fullName>
    </submittedName>
</protein>
<dbReference type="AlphaFoldDB" id="A0A517U119"/>
<dbReference type="RefSeq" id="WP_145434080.1">
    <property type="nucleotide sequence ID" value="NZ_CP036339.1"/>
</dbReference>
<feature type="region of interest" description="Disordered" evidence="1">
    <location>
        <begin position="187"/>
        <end position="208"/>
    </location>
</feature>
<sequence length="208" mass="21331">MQFVASWRYAVPTVVVIGLSACCTVGCGGRSPVSQLRDGTPGEAAARVMKSYDANGDGKVAADELTASPGLLEGLSRIDSNKDGAIDLEEMTARFGKHDEQSNIIAFQLNVAANGAPLDGAVVTFTPDPAALGEGKQAYSGTSVAGGVALTGSELSMPGLPAGYYTVQVSQPAQSIDFKRGVEIGDDVPSPNRVTIDVSGKKSPAGRK</sequence>
<dbReference type="PROSITE" id="PS50222">
    <property type="entry name" value="EF_HAND_2"/>
    <property type="match status" value="1"/>
</dbReference>
<proteinExistence type="predicted"/>
<dbReference type="OrthoDB" id="5703633at2"/>
<dbReference type="GO" id="GO:0005509">
    <property type="term" value="F:calcium ion binding"/>
    <property type="evidence" value="ECO:0007669"/>
    <property type="project" value="InterPro"/>
</dbReference>
<evidence type="ECO:0000313" key="4">
    <source>
        <dbReference type="Proteomes" id="UP000317909"/>
    </source>
</evidence>
<evidence type="ECO:0000256" key="1">
    <source>
        <dbReference type="SAM" id="MobiDB-lite"/>
    </source>
</evidence>
<dbReference type="InterPro" id="IPR002048">
    <property type="entry name" value="EF_hand_dom"/>
</dbReference>
<dbReference type="KEGG" id="llh:I41_35130"/>
<evidence type="ECO:0000259" key="2">
    <source>
        <dbReference type="PROSITE" id="PS50222"/>
    </source>
</evidence>
<dbReference type="SUPFAM" id="SSF47473">
    <property type="entry name" value="EF-hand"/>
    <property type="match status" value="1"/>
</dbReference>
<feature type="domain" description="EF-hand" evidence="2">
    <location>
        <begin position="40"/>
        <end position="75"/>
    </location>
</feature>
<reference evidence="3 4" key="1">
    <citation type="submission" date="2019-02" db="EMBL/GenBank/DDBJ databases">
        <title>Deep-cultivation of Planctomycetes and their phenomic and genomic characterization uncovers novel biology.</title>
        <authorList>
            <person name="Wiegand S."/>
            <person name="Jogler M."/>
            <person name="Boedeker C."/>
            <person name="Pinto D."/>
            <person name="Vollmers J."/>
            <person name="Rivas-Marin E."/>
            <person name="Kohn T."/>
            <person name="Peeters S.H."/>
            <person name="Heuer A."/>
            <person name="Rast P."/>
            <person name="Oberbeckmann S."/>
            <person name="Bunk B."/>
            <person name="Jeske O."/>
            <person name="Meyerdierks A."/>
            <person name="Storesund J.E."/>
            <person name="Kallscheuer N."/>
            <person name="Luecker S."/>
            <person name="Lage O.M."/>
            <person name="Pohl T."/>
            <person name="Merkel B.J."/>
            <person name="Hornburger P."/>
            <person name="Mueller R.-W."/>
            <person name="Bruemmer F."/>
            <person name="Labrenz M."/>
            <person name="Spormann A.M."/>
            <person name="Op den Camp H."/>
            <person name="Overmann J."/>
            <person name="Amann R."/>
            <person name="Jetten M.S.M."/>
            <person name="Mascher T."/>
            <person name="Medema M.H."/>
            <person name="Devos D.P."/>
            <person name="Kaster A.-K."/>
            <person name="Ovreas L."/>
            <person name="Rohde M."/>
            <person name="Galperin M.Y."/>
            <person name="Jogler C."/>
        </authorList>
    </citation>
    <scope>NUCLEOTIDE SEQUENCE [LARGE SCALE GENOMIC DNA]</scope>
    <source>
        <strain evidence="3 4">I41</strain>
    </source>
</reference>
<dbReference type="Pfam" id="PF13202">
    <property type="entry name" value="EF-hand_5"/>
    <property type="match status" value="2"/>
</dbReference>